<dbReference type="EMBL" id="MLAK01000441">
    <property type="protein sequence ID" value="OHT13955.1"/>
    <property type="molecule type" value="Genomic_DNA"/>
</dbReference>
<dbReference type="AlphaFoldDB" id="A0A1J4KRR6"/>
<dbReference type="PANTHER" id="PTHR22599">
    <property type="entry name" value="MPS ONE BINDER KINASE ACTIVATOR-LIKE MOB"/>
    <property type="match status" value="1"/>
</dbReference>
<dbReference type="SMART" id="SM01388">
    <property type="entry name" value="Mob1_phocein"/>
    <property type="match status" value="1"/>
</dbReference>
<reference evidence="2" key="1">
    <citation type="submission" date="2016-10" db="EMBL/GenBank/DDBJ databases">
        <authorList>
            <person name="Benchimol M."/>
            <person name="Almeida L.G."/>
            <person name="Vasconcelos A.T."/>
            <person name="Perreira-Neves A."/>
            <person name="Rosa I.A."/>
            <person name="Tasca T."/>
            <person name="Bogo M.R."/>
            <person name="de Souza W."/>
        </authorList>
    </citation>
    <scope>NUCLEOTIDE SEQUENCE [LARGE SCALE GENOMIC DNA]</scope>
    <source>
        <strain evidence="2">K</strain>
    </source>
</reference>
<dbReference type="GO" id="GO:0016301">
    <property type="term" value="F:kinase activity"/>
    <property type="evidence" value="ECO:0007669"/>
    <property type="project" value="UniProtKB-KW"/>
</dbReference>
<organism evidence="2 3">
    <name type="scientific">Tritrichomonas foetus</name>
    <dbReference type="NCBI Taxonomy" id="1144522"/>
    <lineage>
        <taxon>Eukaryota</taxon>
        <taxon>Metamonada</taxon>
        <taxon>Parabasalia</taxon>
        <taxon>Tritrichomonadida</taxon>
        <taxon>Tritrichomonadidae</taxon>
        <taxon>Tritrichomonas</taxon>
    </lineage>
</organism>
<evidence type="ECO:0000313" key="3">
    <source>
        <dbReference type="Proteomes" id="UP000179807"/>
    </source>
</evidence>
<name>A0A1J4KRR6_9EUKA</name>
<gene>
    <name evidence="2" type="ORF">TRFO_15714</name>
</gene>
<feature type="compositionally biased region" description="Polar residues" evidence="1">
    <location>
        <begin position="1"/>
        <end position="16"/>
    </location>
</feature>
<protein>
    <submittedName>
        <fullName evidence="2">MOB kinase activator-like 1</fullName>
    </submittedName>
</protein>
<dbReference type="Pfam" id="PF03637">
    <property type="entry name" value="Mob1_phocein"/>
    <property type="match status" value="1"/>
</dbReference>
<evidence type="ECO:0000256" key="1">
    <source>
        <dbReference type="SAM" id="MobiDB-lite"/>
    </source>
</evidence>
<proteinExistence type="predicted"/>
<dbReference type="SUPFAM" id="SSF101152">
    <property type="entry name" value="Mob1/phocein"/>
    <property type="match status" value="1"/>
</dbReference>
<feature type="region of interest" description="Disordered" evidence="1">
    <location>
        <begin position="1"/>
        <end position="21"/>
    </location>
</feature>
<dbReference type="GeneID" id="94833243"/>
<dbReference type="OrthoDB" id="8170117at2759"/>
<sequence>MEKQSDTPSTANSQTFKPIKKRQHVNRNPMANYQLETIDVKEFNMIITLPPGEDILEWYAYNVFDFHRQVSMLFSTISEFCTSENCPRMTAGSGFKYLWSDGVPTPVEMAAPAYISKLLDLIEHQLDDEAIFPSTPEKPFPSNFMTIIRNIMKRLFRVYAHFYYHHIEHFQVLQIEKYLNTSFRHFILFNKKYSLIAPAQLEPLRDLISTIE</sequence>
<dbReference type="InterPro" id="IPR005301">
    <property type="entry name" value="MOB_kinase_act_fam"/>
</dbReference>
<keyword evidence="3" id="KW-1185">Reference proteome</keyword>
<dbReference type="VEuPathDB" id="TrichDB:TRFO_15714"/>
<dbReference type="InterPro" id="IPR036703">
    <property type="entry name" value="MOB_kinase_act_sf"/>
</dbReference>
<comment type="caution">
    <text evidence="2">The sequence shown here is derived from an EMBL/GenBank/DDBJ whole genome shotgun (WGS) entry which is preliminary data.</text>
</comment>
<dbReference type="Gene3D" id="1.20.140.30">
    <property type="entry name" value="MOB kinase activator"/>
    <property type="match status" value="1"/>
</dbReference>
<evidence type="ECO:0000313" key="2">
    <source>
        <dbReference type="EMBL" id="OHT13955.1"/>
    </source>
</evidence>
<dbReference type="Proteomes" id="UP000179807">
    <property type="component" value="Unassembled WGS sequence"/>
</dbReference>
<dbReference type="RefSeq" id="XP_068367091.1">
    <property type="nucleotide sequence ID" value="XM_068498539.1"/>
</dbReference>
<accession>A0A1J4KRR6</accession>